<dbReference type="Gene3D" id="3.20.20.80">
    <property type="entry name" value="Glycosidases"/>
    <property type="match status" value="1"/>
</dbReference>
<feature type="chain" id="PRO_5016279365" evidence="6">
    <location>
        <begin position="25"/>
        <end position="477"/>
    </location>
</feature>
<evidence type="ECO:0000256" key="4">
    <source>
        <dbReference type="RuleBase" id="RU361153"/>
    </source>
</evidence>
<proteinExistence type="inferred from homology"/>
<evidence type="ECO:0000256" key="2">
    <source>
        <dbReference type="ARBA" id="ARBA00022801"/>
    </source>
</evidence>
<evidence type="ECO:0000256" key="1">
    <source>
        <dbReference type="ARBA" id="ARBA00005641"/>
    </source>
</evidence>
<evidence type="ECO:0000259" key="7">
    <source>
        <dbReference type="Pfam" id="PF00150"/>
    </source>
</evidence>
<dbReference type="GO" id="GO:0009986">
    <property type="term" value="C:cell surface"/>
    <property type="evidence" value="ECO:0007669"/>
    <property type="project" value="TreeGrafter"/>
</dbReference>
<comment type="similarity">
    <text evidence="1 4">Belongs to the glycosyl hydrolase 5 (cellulase A) family.</text>
</comment>
<dbReference type="GO" id="GO:0009251">
    <property type="term" value="P:glucan catabolic process"/>
    <property type="evidence" value="ECO:0007669"/>
    <property type="project" value="TreeGrafter"/>
</dbReference>
<dbReference type="PANTHER" id="PTHR31297">
    <property type="entry name" value="GLUCAN ENDO-1,6-BETA-GLUCOSIDASE B"/>
    <property type="match status" value="1"/>
</dbReference>
<feature type="signal peptide" evidence="6">
    <location>
        <begin position="1"/>
        <end position="24"/>
    </location>
</feature>
<feature type="compositionally biased region" description="Polar residues" evidence="5">
    <location>
        <begin position="462"/>
        <end position="477"/>
    </location>
</feature>
<name>A0A316VQ54_9BASI</name>
<dbReference type="GeneID" id="37033258"/>
<dbReference type="Pfam" id="PF00150">
    <property type="entry name" value="Cellulase"/>
    <property type="match status" value="1"/>
</dbReference>
<dbReference type="InterPro" id="IPR001547">
    <property type="entry name" value="Glyco_hydro_5"/>
</dbReference>
<feature type="domain" description="Glycoside hydrolase family 5" evidence="7">
    <location>
        <begin position="115"/>
        <end position="416"/>
    </location>
</feature>
<feature type="compositionally biased region" description="Polar residues" evidence="5">
    <location>
        <begin position="29"/>
        <end position="55"/>
    </location>
</feature>
<dbReference type="GO" id="GO:0005576">
    <property type="term" value="C:extracellular region"/>
    <property type="evidence" value="ECO:0007669"/>
    <property type="project" value="TreeGrafter"/>
</dbReference>
<dbReference type="STRING" id="1522189.A0A316VQ54"/>
<dbReference type="EMBL" id="KZ819448">
    <property type="protein sequence ID" value="PWN39727.1"/>
    <property type="molecule type" value="Genomic_DNA"/>
</dbReference>
<evidence type="ECO:0000256" key="3">
    <source>
        <dbReference type="ARBA" id="ARBA00023295"/>
    </source>
</evidence>
<dbReference type="OrthoDB" id="62120at2759"/>
<evidence type="ECO:0000313" key="8">
    <source>
        <dbReference type="EMBL" id="PWN39727.1"/>
    </source>
</evidence>
<keyword evidence="3 4" id="KW-0326">Glycosidase</keyword>
<gene>
    <name evidence="8" type="ORF">IE81DRAFT_259663</name>
</gene>
<dbReference type="PANTHER" id="PTHR31297:SF42">
    <property type="entry name" value="GLYCOSIDE HYDROLASE FAMILY 5 DOMAIN-CONTAINING PROTEIN"/>
    <property type="match status" value="1"/>
</dbReference>
<dbReference type="InterPro" id="IPR017853">
    <property type="entry name" value="GH"/>
</dbReference>
<dbReference type="Proteomes" id="UP000245783">
    <property type="component" value="Unassembled WGS sequence"/>
</dbReference>
<dbReference type="RefSeq" id="XP_025366887.1">
    <property type="nucleotide sequence ID" value="XM_025511388.1"/>
</dbReference>
<organism evidence="8 9">
    <name type="scientific">Ceraceosorus guamensis</name>
    <dbReference type="NCBI Taxonomy" id="1522189"/>
    <lineage>
        <taxon>Eukaryota</taxon>
        <taxon>Fungi</taxon>
        <taxon>Dikarya</taxon>
        <taxon>Basidiomycota</taxon>
        <taxon>Ustilaginomycotina</taxon>
        <taxon>Exobasidiomycetes</taxon>
        <taxon>Ceraceosorales</taxon>
        <taxon>Ceraceosoraceae</taxon>
        <taxon>Ceraceosorus</taxon>
    </lineage>
</organism>
<keyword evidence="2 4" id="KW-0378">Hydrolase</keyword>
<dbReference type="InterPro" id="IPR050386">
    <property type="entry name" value="Glycosyl_hydrolase_5"/>
</dbReference>
<protein>
    <submittedName>
        <fullName evidence="8">Glycoside hydrolase</fullName>
    </submittedName>
</protein>
<evidence type="ECO:0000313" key="9">
    <source>
        <dbReference type="Proteomes" id="UP000245783"/>
    </source>
</evidence>
<keyword evidence="6" id="KW-0732">Signal</keyword>
<feature type="region of interest" description="Disordered" evidence="5">
    <location>
        <begin position="449"/>
        <end position="477"/>
    </location>
</feature>
<dbReference type="GO" id="GO:0008422">
    <property type="term" value="F:beta-glucosidase activity"/>
    <property type="evidence" value="ECO:0007669"/>
    <property type="project" value="TreeGrafter"/>
</dbReference>
<keyword evidence="9" id="KW-1185">Reference proteome</keyword>
<feature type="region of interest" description="Disordered" evidence="5">
    <location>
        <begin position="29"/>
        <end position="60"/>
    </location>
</feature>
<dbReference type="AlphaFoldDB" id="A0A316VQ54"/>
<sequence>MRAFGLPSALVVAALLSTAIGTFAAPLSQRSPQANSTSALQEREGSPTNSMTYGSDESPKQAHFGRNSVVRGVNLGAWFVLESWQNPSLFLTQDIRSMQLNDEWSWMNAKGSKAQEDLVEHYRTFMNQSDFEAIQRAGLSTVRIPVPFWTFVPTVKPEPYLASRQRKALRDALTWSKQYGLDVVLDLHTVPGSVNGLDNGGRLGEQAFADDPNNAKRALNALSVMTDMFVNNASYGGVVKAIQVANEPKINERLSWSVLQDYQAAALKTIRAAIKPSAPVVPTVLFSDAFQPWSKYDALLPSDAYPTSQIAVDHHQYFVRAWDSRVPKDDDELIDYVCAIGPRIAAAQKKRAVIVGEFSLGRETRCVDYHTCQDVKMSQDVSTLNSAENNKFMRRFFEAQAASYEQGGGWIMWSWKTESAAAWSYSAAREQGWIPDDVSDPAQWLYRPADESQRKALPDGQCITTQPSRSPRFATQS</sequence>
<dbReference type="SUPFAM" id="SSF51445">
    <property type="entry name" value="(Trans)glycosidases"/>
    <property type="match status" value="1"/>
</dbReference>
<reference evidence="8 9" key="1">
    <citation type="journal article" date="2018" name="Mol. Biol. Evol.">
        <title>Broad Genomic Sampling Reveals a Smut Pathogenic Ancestry of the Fungal Clade Ustilaginomycotina.</title>
        <authorList>
            <person name="Kijpornyongpan T."/>
            <person name="Mondo S.J."/>
            <person name="Barry K."/>
            <person name="Sandor L."/>
            <person name="Lee J."/>
            <person name="Lipzen A."/>
            <person name="Pangilinan J."/>
            <person name="LaButti K."/>
            <person name="Hainaut M."/>
            <person name="Henrissat B."/>
            <person name="Grigoriev I.V."/>
            <person name="Spatafora J.W."/>
            <person name="Aime M.C."/>
        </authorList>
    </citation>
    <scope>NUCLEOTIDE SEQUENCE [LARGE SCALE GENOMIC DNA]</scope>
    <source>
        <strain evidence="8 9">MCA 4658</strain>
    </source>
</reference>
<evidence type="ECO:0000256" key="6">
    <source>
        <dbReference type="SAM" id="SignalP"/>
    </source>
</evidence>
<dbReference type="InParanoid" id="A0A316VQ54"/>
<evidence type="ECO:0000256" key="5">
    <source>
        <dbReference type="SAM" id="MobiDB-lite"/>
    </source>
</evidence>
<accession>A0A316VQ54</accession>